<dbReference type="RefSeq" id="WP_243642398.1">
    <property type="nucleotide sequence ID" value="NZ_SMFU01000009.1"/>
</dbReference>
<dbReference type="GO" id="GO:0008168">
    <property type="term" value="F:methyltransferase activity"/>
    <property type="evidence" value="ECO:0007669"/>
    <property type="project" value="UniProtKB-KW"/>
</dbReference>
<dbReference type="EMBL" id="SMFU01000009">
    <property type="protein sequence ID" value="TCK06129.1"/>
    <property type="molecule type" value="Genomic_DNA"/>
</dbReference>
<dbReference type="Proteomes" id="UP000294546">
    <property type="component" value="Unassembled WGS sequence"/>
</dbReference>
<dbReference type="AlphaFoldDB" id="A0A4R1GJH5"/>
<dbReference type="GO" id="GO:0032259">
    <property type="term" value="P:methylation"/>
    <property type="evidence" value="ECO:0007669"/>
    <property type="project" value="UniProtKB-KW"/>
</dbReference>
<dbReference type="PANTHER" id="PTHR43861">
    <property type="entry name" value="TRANS-ACONITATE 2-METHYLTRANSFERASE-RELATED"/>
    <property type="match status" value="1"/>
</dbReference>
<dbReference type="Pfam" id="PF13489">
    <property type="entry name" value="Methyltransf_23"/>
    <property type="match status" value="1"/>
</dbReference>
<evidence type="ECO:0000313" key="1">
    <source>
        <dbReference type="EMBL" id="TCK06129.1"/>
    </source>
</evidence>
<sequence length="193" mass="21493">MSQKDYYDENAQVFFDSTVDVDMAPLYQRVLPLLPTGASILDAGCGSGRDAVYFKRHGYSVTAFDASESLCVLASAHLGQDVHCMRFDEIEWQGAFHAVWACASLLHVPYGELPVTFERLFAALKPGGVLYCSFKYGSGEREFGGRTFTDLDESGLERALSLTGVAFELETWVTEDQRPGREESWLNALIRLK</sequence>
<keyword evidence="1" id="KW-0808">Transferase</keyword>
<dbReference type="PANTHER" id="PTHR43861:SF1">
    <property type="entry name" value="TRANS-ACONITATE 2-METHYLTRANSFERASE"/>
    <property type="match status" value="1"/>
</dbReference>
<evidence type="ECO:0000313" key="2">
    <source>
        <dbReference type="Proteomes" id="UP000294546"/>
    </source>
</evidence>
<proteinExistence type="predicted"/>
<dbReference type="CDD" id="cd02440">
    <property type="entry name" value="AdoMet_MTases"/>
    <property type="match status" value="1"/>
</dbReference>
<organism evidence="1 2">
    <name type="scientific">Marinobacterium mangrovicola</name>
    <dbReference type="NCBI Taxonomy" id="1476959"/>
    <lineage>
        <taxon>Bacteria</taxon>
        <taxon>Pseudomonadati</taxon>
        <taxon>Pseudomonadota</taxon>
        <taxon>Gammaproteobacteria</taxon>
        <taxon>Oceanospirillales</taxon>
        <taxon>Oceanospirillaceae</taxon>
        <taxon>Marinobacterium</taxon>
    </lineage>
</organism>
<name>A0A4R1GJH5_9GAMM</name>
<dbReference type="InterPro" id="IPR029063">
    <property type="entry name" value="SAM-dependent_MTases_sf"/>
</dbReference>
<protein>
    <submittedName>
        <fullName evidence="1">Methyltransferase family protein</fullName>
    </submittedName>
</protein>
<keyword evidence="2" id="KW-1185">Reference proteome</keyword>
<comment type="caution">
    <text evidence="1">The sequence shown here is derived from an EMBL/GenBank/DDBJ whole genome shotgun (WGS) entry which is preliminary data.</text>
</comment>
<reference evidence="1 2" key="1">
    <citation type="submission" date="2019-03" db="EMBL/GenBank/DDBJ databases">
        <title>Genomic Encyclopedia of Archaeal and Bacterial Type Strains, Phase II (KMG-II): from individual species to whole genera.</title>
        <authorList>
            <person name="Goeker M."/>
        </authorList>
    </citation>
    <scope>NUCLEOTIDE SEQUENCE [LARGE SCALE GENOMIC DNA]</scope>
    <source>
        <strain evidence="1 2">DSM 27697</strain>
    </source>
</reference>
<dbReference type="SUPFAM" id="SSF53335">
    <property type="entry name" value="S-adenosyl-L-methionine-dependent methyltransferases"/>
    <property type="match status" value="1"/>
</dbReference>
<accession>A0A4R1GJH5</accession>
<dbReference type="Gene3D" id="3.40.50.150">
    <property type="entry name" value="Vaccinia Virus protein VP39"/>
    <property type="match status" value="1"/>
</dbReference>
<gene>
    <name evidence="1" type="ORF">CLV83_3078</name>
</gene>
<keyword evidence="1" id="KW-0489">Methyltransferase</keyword>